<gene>
    <name evidence="2" type="ORF">M011DRAFT_491194</name>
</gene>
<keyword evidence="1" id="KW-0175">Coiled coil</keyword>
<feature type="coiled-coil region" evidence="1">
    <location>
        <begin position="174"/>
        <end position="212"/>
    </location>
</feature>
<evidence type="ECO:0000313" key="2">
    <source>
        <dbReference type="EMBL" id="KAF2741621.1"/>
    </source>
</evidence>
<keyword evidence="3" id="KW-1185">Reference proteome</keyword>
<name>A0A6A6UX07_9PLEO</name>
<proteinExistence type="predicted"/>
<sequence>MLFRIPPLPVEVESIPTDVTGTANFVELLRLEWQDEAPQGYLHKLLLGTKLHLPNSKIYALDFDKIWHENDSIFCATQRRYSLHVNRERAQADLAAPFKYIQDTDLIPFLKAVFYLAGKVPRDDECCNDSLVFSEEDIQHLKSALKAIKNAGGFQPFISPVSWTDNITIQTRSLKAYQAANKEAEQAYARSLEDAAEEFQEYMLEEKEWRQDLIYKAKRNYRKAIYYADGEWLETRRINGPRLQREKQREFLSIQSAKDYYWFRKDNGYDRYYRNVQRAREVRLLATQQAAEEYRKAAAPWSTTNTPVVVFDILR</sequence>
<protein>
    <submittedName>
        <fullName evidence="2">Uncharacterized protein</fullName>
    </submittedName>
</protein>
<accession>A0A6A6UX07</accession>
<evidence type="ECO:0000256" key="1">
    <source>
        <dbReference type="SAM" id="Coils"/>
    </source>
</evidence>
<evidence type="ECO:0000313" key="3">
    <source>
        <dbReference type="Proteomes" id="UP000799440"/>
    </source>
</evidence>
<reference evidence="2" key="1">
    <citation type="journal article" date="2020" name="Stud. Mycol.">
        <title>101 Dothideomycetes genomes: a test case for predicting lifestyles and emergence of pathogens.</title>
        <authorList>
            <person name="Haridas S."/>
            <person name="Albert R."/>
            <person name="Binder M."/>
            <person name="Bloem J."/>
            <person name="Labutti K."/>
            <person name="Salamov A."/>
            <person name="Andreopoulos B."/>
            <person name="Baker S."/>
            <person name="Barry K."/>
            <person name="Bills G."/>
            <person name="Bluhm B."/>
            <person name="Cannon C."/>
            <person name="Castanera R."/>
            <person name="Culley D."/>
            <person name="Daum C."/>
            <person name="Ezra D."/>
            <person name="Gonzalez J."/>
            <person name="Henrissat B."/>
            <person name="Kuo A."/>
            <person name="Liang C."/>
            <person name="Lipzen A."/>
            <person name="Lutzoni F."/>
            <person name="Magnuson J."/>
            <person name="Mondo S."/>
            <person name="Nolan M."/>
            <person name="Ohm R."/>
            <person name="Pangilinan J."/>
            <person name="Park H.-J."/>
            <person name="Ramirez L."/>
            <person name="Alfaro M."/>
            <person name="Sun H."/>
            <person name="Tritt A."/>
            <person name="Yoshinaga Y."/>
            <person name="Zwiers L.-H."/>
            <person name="Turgeon B."/>
            <person name="Goodwin S."/>
            <person name="Spatafora J."/>
            <person name="Crous P."/>
            <person name="Grigoriev I."/>
        </authorList>
    </citation>
    <scope>NUCLEOTIDE SEQUENCE</scope>
    <source>
        <strain evidence="2">CBS 119925</strain>
    </source>
</reference>
<dbReference type="EMBL" id="MU006655">
    <property type="protein sequence ID" value="KAF2741621.1"/>
    <property type="molecule type" value="Genomic_DNA"/>
</dbReference>
<dbReference type="AlphaFoldDB" id="A0A6A6UX07"/>
<organism evidence="2 3">
    <name type="scientific">Sporormia fimetaria CBS 119925</name>
    <dbReference type="NCBI Taxonomy" id="1340428"/>
    <lineage>
        <taxon>Eukaryota</taxon>
        <taxon>Fungi</taxon>
        <taxon>Dikarya</taxon>
        <taxon>Ascomycota</taxon>
        <taxon>Pezizomycotina</taxon>
        <taxon>Dothideomycetes</taxon>
        <taxon>Pleosporomycetidae</taxon>
        <taxon>Pleosporales</taxon>
        <taxon>Sporormiaceae</taxon>
        <taxon>Sporormia</taxon>
    </lineage>
</organism>
<dbReference type="Proteomes" id="UP000799440">
    <property type="component" value="Unassembled WGS sequence"/>
</dbReference>